<dbReference type="InterPro" id="IPR000415">
    <property type="entry name" value="Nitroreductase-like"/>
</dbReference>
<sequence>MTLAEMLRHRRSVQHDDAQKPLDSDKVRECLKLAQPAPGSPNMQLYGFYRITGRIRAGQACRSLLGAGRRNHRTTDGGVCYPSGLYRARAQAAPGFERGNIGRNSPPEKTAGRLKKSAAYYGKPMPFVYTCCFGLMGMLRKLIAGTACSVRLPATCPKRYAHRGT</sequence>
<evidence type="ECO:0000313" key="3">
    <source>
        <dbReference type="Proteomes" id="UP000516412"/>
    </source>
</evidence>
<organism evidence="2 3">
    <name type="scientific">Neisseria musculi</name>
    <dbReference type="NCBI Taxonomy" id="1815583"/>
    <lineage>
        <taxon>Bacteria</taxon>
        <taxon>Pseudomonadati</taxon>
        <taxon>Pseudomonadota</taxon>
        <taxon>Betaproteobacteria</taxon>
        <taxon>Neisseriales</taxon>
        <taxon>Neisseriaceae</taxon>
        <taxon>Neisseria</taxon>
    </lineage>
</organism>
<evidence type="ECO:0000313" key="2">
    <source>
        <dbReference type="EMBL" id="QNT57919.1"/>
    </source>
</evidence>
<evidence type="ECO:0000256" key="1">
    <source>
        <dbReference type="SAM" id="MobiDB-lite"/>
    </source>
</evidence>
<name>A0A7H1M8F4_9NEIS</name>
<feature type="region of interest" description="Disordered" evidence="1">
    <location>
        <begin position="1"/>
        <end position="24"/>
    </location>
</feature>
<dbReference type="GO" id="GO:0016491">
    <property type="term" value="F:oxidoreductase activity"/>
    <property type="evidence" value="ECO:0007669"/>
    <property type="project" value="InterPro"/>
</dbReference>
<proteinExistence type="predicted"/>
<protein>
    <submittedName>
        <fullName evidence="2">NAD(P)H-flavin oxidoreductase</fullName>
    </submittedName>
</protein>
<dbReference type="Proteomes" id="UP000516412">
    <property type="component" value="Chromosome"/>
</dbReference>
<dbReference type="RefSeq" id="WP_246407923.1">
    <property type="nucleotide sequence ID" value="NZ_CP060414.2"/>
</dbReference>
<dbReference type="AlphaFoldDB" id="A0A7H1M8F4"/>
<dbReference type="EMBL" id="CP060414">
    <property type="protein sequence ID" value="QNT57919.1"/>
    <property type="molecule type" value="Genomic_DNA"/>
</dbReference>
<keyword evidence="3" id="KW-1185">Reference proteome</keyword>
<dbReference type="Gene3D" id="3.40.109.10">
    <property type="entry name" value="NADH Oxidase"/>
    <property type="match status" value="1"/>
</dbReference>
<dbReference type="KEGG" id="nmus:H7A79_2251"/>
<reference evidence="2" key="1">
    <citation type="submission" date="2024-06" db="EMBL/GenBank/DDBJ databases">
        <title>Complete Genome Sequence of mouse commensal type strain Neisseria musculi.</title>
        <authorList>
            <person name="Thapa E."/>
            <person name="Aluvathingal J."/>
            <person name="Nadendla S."/>
            <person name="Mehta A."/>
            <person name="Tettelin H."/>
            <person name="Weyand N.J."/>
        </authorList>
    </citation>
    <scope>NUCLEOTIDE SEQUENCE</scope>
    <source>
        <strain evidence="2">NW831</strain>
    </source>
</reference>
<dbReference type="SUPFAM" id="SSF55469">
    <property type="entry name" value="FMN-dependent nitroreductase-like"/>
    <property type="match status" value="1"/>
</dbReference>
<accession>A0A7H1M8F4</accession>
<gene>
    <name evidence="2" type="ORF">H7A79_2251</name>
</gene>
<feature type="compositionally biased region" description="Basic and acidic residues" evidence="1">
    <location>
        <begin position="13"/>
        <end position="24"/>
    </location>
</feature>